<sequence length="376" mass="40512">MGSQVLGFAILLVAAGMTVALPNKSMDQMDVPAIFVFGDSTADVGTNNHLKTVFRADFPYYGIDFDLSKATGRFSNGYNTIDEISMLLGFHQSPSPYLSLASDQSTFKKNIFLGANFASAGSGILDSTGSQLGVIPMRQQVEQFRLVRNSMMEVIGATATSGLLSKSLFIITAGGNDIIDYFKSNMTTISQQDYMESIISNYTAHLTNLHIMGARKFGVISSPPVGCLPSVRLQANLTLPGSGCQEGINEYARGFHGMLTGLLRGLSSDLNGMVYSLGDVYNMTITMMQDPLAFGFTNVEEACCGGGRLNAETRCLAMQYPSPNVCKDRGAYLFWDSYHPTEHACKLAAKTLVGAGLAFVAPMNFGQLAQTKVQDE</sequence>
<protein>
    <submittedName>
        <fullName evidence="1">Uncharacterized protein</fullName>
    </submittedName>
</protein>
<accession>A0ACB9MNB9</accession>
<dbReference type="Proteomes" id="UP001057402">
    <property type="component" value="Chromosome 9"/>
</dbReference>
<comment type="caution">
    <text evidence="1">The sequence shown here is derived from an EMBL/GenBank/DDBJ whole genome shotgun (WGS) entry which is preliminary data.</text>
</comment>
<evidence type="ECO:0000313" key="1">
    <source>
        <dbReference type="EMBL" id="KAI4325410.1"/>
    </source>
</evidence>
<dbReference type="EMBL" id="CM042888">
    <property type="protein sequence ID" value="KAI4325410.1"/>
    <property type="molecule type" value="Genomic_DNA"/>
</dbReference>
<proteinExistence type="predicted"/>
<keyword evidence="2" id="KW-1185">Reference proteome</keyword>
<organism evidence="1 2">
    <name type="scientific">Melastoma candidum</name>
    <dbReference type="NCBI Taxonomy" id="119954"/>
    <lineage>
        <taxon>Eukaryota</taxon>
        <taxon>Viridiplantae</taxon>
        <taxon>Streptophyta</taxon>
        <taxon>Embryophyta</taxon>
        <taxon>Tracheophyta</taxon>
        <taxon>Spermatophyta</taxon>
        <taxon>Magnoliopsida</taxon>
        <taxon>eudicotyledons</taxon>
        <taxon>Gunneridae</taxon>
        <taxon>Pentapetalae</taxon>
        <taxon>rosids</taxon>
        <taxon>malvids</taxon>
        <taxon>Myrtales</taxon>
        <taxon>Melastomataceae</taxon>
        <taxon>Melastomatoideae</taxon>
        <taxon>Melastomateae</taxon>
        <taxon>Melastoma</taxon>
    </lineage>
</organism>
<reference evidence="2" key="1">
    <citation type="journal article" date="2023" name="Front. Plant Sci.">
        <title>Chromosomal-level genome assembly of Melastoma candidum provides insights into trichome evolution.</title>
        <authorList>
            <person name="Zhong Y."/>
            <person name="Wu W."/>
            <person name="Sun C."/>
            <person name="Zou P."/>
            <person name="Liu Y."/>
            <person name="Dai S."/>
            <person name="Zhou R."/>
        </authorList>
    </citation>
    <scope>NUCLEOTIDE SEQUENCE [LARGE SCALE GENOMIC DNA]</scope>
</reference>
<gene>
    <name evidence="1" type="ORF">MLD38_030813</name>
</gene>
<evidence type="ECO:0000313" key="2">
    <source>
        <dbReference type="Proteomes" id="UP001057402"/>
    </source>
</evidence>
<name>A0ACB9MNB9_9MYRT</name>